<evidence type="ECO:0000313" key="2">
    <source>
        <dbReference type="EMBL" id="CAI6332956.1"/>
    </source>
</evidence>
<reference evidence="2" key="1">
    <citation type="submission" date="2023-01" db="EMBL/GenBank/DDBJ databases">
        <authorList>
            <person name="Van Ghelder C."/>
            <person name="Rancurel C."/>
        </authorList>
    </citation>
    <scope>NUCLEOTIDE SEQUENCE</scope>
    <source>
        <strain evidence="2">CNCM I-4278</strain>
    </source>
</reference>
<dbReference type="AlphaFoldDB" id="A0A9W4UB33"/>
<comment type="caution">
    <text evidence="2">The sequence shown here is derived from an EMBL/GenBank/DDBJ whole genome shotgun (WGS) entry which is preliminary data.</text>
</comment>
<accession>A0A9W4UB33</accession>
<evidence type="ECO:0000313" key="3">
    <source>
        <dbReference type="Proteomes" id="UP001152607"/>
    </source>
</evidence>
<protein>
    <submittedName>
        <fullName evidence="2">Uncharacterized protein</fullName>
    </submittedName>
</protein>
<feature type="compositionally biased region" description="Polar residues" evidence="1">
    <location>
        <begin position="1"/>
        <end position="15"/>
    </location>
</feature>
<keyword evidence="3" id="KW-1185">Reference proteome</keyword>
<dbReference type="Proteomes" id="UP001152607">
    <property type="component" value="Unassembled WGS sequence"/>
</dbReference>
<sequence length="117" mass="12879">MLSWYTDSGPNSSMQLRIEASQGPQPLIRRSLAPHVDAALESMASPMQSKPFKSGTSLGANVRRTVGVSHAHSTLEDWIYSASWERRCSSDGTQMQPPDSSAPYFSPMLISQMYEAN</sequence>
<evidence type="ECO:0000256" key="1">
    <source>
        <dbReference type="SAM" id="MobiDB-lite"/>
    </source>
</evidence>
<feature type="region of interest" description="Disordered" evidence="1">
    <location>
        <begin position="1"/>
        <end position="25"/>
    </location>
</feature>
<gene>
    <name evidence="2" type="ORF">PDIGIT_LOCUS5989</name>
</gene>
<dbReference type="EMBL" id="CAOQHR010000004">
    <property type="protein sequence ID" value="CAI6332956.1"/>
    <property type="molecule type" value="Genomic_DNA"/>
</dbReference>
<name>A0A9W4UB33_9PLEO</name>
<proteinExistence type="predicted"/>
<organism evidence="2 3">
    <name type="scientific">Periconia digitata</name>
    <dbReference type="NCBI Taxonomy" id="1303443"/>
    <lineage>
        <taxon>Eukaryota</taxon>
        <taxon>Fungi</taxon>
        <taxon>Dikarya</taxon>
        <taxon>Ascomycota</taxon>
        <taxon>Pezizomycotina</taxon>
        <taxon>Dothideomycetes</taxon>
        <taxon>Pleosporomycetidae</taxon>
        <taxon>Pleosporales</taxon>
        <taxon>Massarineae</taxon>
        <taxon>Periconiaceae</taxon>
        <taxon>Periconia</taxon>
    </lineage>
</organism>